<accession>A0A392TY37</accession>
<protein>
    <submittedName>
        <fullName evidence="1">Uncharacterized protein</fullName>
    </submittedName>
</protein>
<organism evidence="1 2">
    <name type="scientific">Trifolium medium</name>
    <dbReference type="NCBI Taxonomy" id="97028"/>
    <lineage>
        <taxon>Eukaryota</taxon>
        <taxon>Viridiplantae</taxon>
        <taxon>Streptophyta</taxon>
        <taxon>Embryophyta</taxon>
        <taxon>Tracheophyta</taxon>
        <taxon>Spermatophyta</taxon>
        <taxon>Magnoliopsida</taxon>
        <taxon>eudicotyledons</taxon>
        <taxon>Gunneridae</taxon>
        <taxon>Pentapetalae</taxon>
        <taxon>rosids</taxon>
        <taxon>fabids</taxon>
        <taxon>Fabales</taxon>
        <taxon>Fabaceae</taxon>
        <taxon>Papilionoideae</taxon>
        <taxon>50 kb inversion clade</taxon>
        <taxon>NPAAA clade</taxon>
        <taxon>Hologalegina</taxon>
        <taxon>IRL clade</taxon>
        <taxon>Trifolieae</taxon>
        <taxon>Trifolium</taxon>
    </lineage>
</organism>
<dbReference type="AlphaFoldDB" id="A0A392TY37"/>
<name>A0A392TY37_9FABA</name>
<proteinExistence type="predicted"/>
<evidence type="ECO:0000313" key="1">
    <source>
        <dbReference type="EMBL" id="MCI65026.1"/>
    </source>
</evidence>
<reference evidence="1 2" key="1">
    <citation type="journal article" date="2018" name="Front. Plant Sci.">
        <title>Red Clover (Trifolium pratense) and Zigzag Clover (T. medium) - A Picture of Genomic Similarities and Differences.</title>
        <authorList>
            <person name="Dluhosova J."/>
            <person name="Istvanek J."/>
            <person name="Nedelnik J."/>
            <person name="Repkova J."/>
        </authorList>
    </citation>
    <scope>NUCLEOTIDE SEQUENCE [LARGE SCALE GENOMIC DNA]</scope>
    <source>
        <strain evidence="2">cv. 10/8</strain>
        <tissue evidence="1">Leaf</tissue>
    </source>
</reference>
<evidence type="ECO:0000313" key="2">
    <source>
        <dbReference type="Proteomes" id="UP000265520"/>
    </source>
</evidence>
<sequence length="61" mass="6884">WWRNVSLLGDPEDADSDWFSEGVTKNIGNGRMTSFWFDPWLGGTPAEDSVPKTLSSFSPEY</sequence>
<feature type="non-terminal residue" evidence="1">
    <location>
        <position position="1"/>
    </location>
</feature>
<dbReference type="EMBL" id="LXQA010668204">
    <property type="protein sequence ID" value="MCI65026.1"/>
    <property type="molecule type" value="Genomic_DNA"/>
</dbReference>
<keyword evidence="2" id="KW-1185">Reference proteome</keyword>
<dbReference type="Proteomes" id="UP000265520">
    <property type="component" value="Unassembled WGS sequence"/>
</dbReference>
<comment type="caution">
    <text evidence="1">The sequence shown here is derived from an EMBL/GenBank/DDBJ whole genome shotgun (WGS) entry which is preliminary data.</text>
</comment>